<evidence type="ECO:0000259" key="6">
    <source>
        <dbReference type="PROSITE" id="PS50863"/>
    </source>
</evidence>
<dbReference type="EnsemblPlants" id="Kaladp0091s0095.1.v1.1">
    <property type="protein sequence ID" value="Kaladp0091s0095.1.v1.1"/>
    <property type="gene ID" value="Kaladp0091s0095.v1.1"/>
</dbReference>
<proteinExistence type="predicted"/>
<dbReference type="PANTHER" id="PTHR31920:SF108">
    <property type="entry name" value="B3 DOMAIN-CONTAINING TRANSCRIPTION FACTOR VRN1-LIKE"/>
    <property type="match status" value="1"/>
</dbReference>
<evidence type="ECO:0000256" key="4">
    <source>
        <dbReference type="ARBA" id="ARBA00023163"/>
    </source>
</evidence>
<comment type="subcellular location">
    <subcellularLocation>
        <location evidence="1">Nucleus</location>
    </subcellularLocation>
</comment>
<evidence type="ECO:0000256" key="1">
    <source>
        <dbReference type="ARBA" id="ARBA00004123"/>
    </source>
</evidence>
<protein>
    <recommendedName>
        <fullName evidence="6">TF-B3 domain-containing protein</fullName>
    </recommendedName>
</protein>
<dbReference type="InterPro" id="IPR003340">
    <property type="entry name" value="B3_DNA-bd"/>
</dbReference>
<dbReference type="Gene3D" id="2.40.330.10">
    <property type="entry name" value="DNA-binding pseudobarrel domain"/>
    <property type="match status" value="1"/>
</dbReference>
<dbReference type="PANTHER" id="PTHR31920">
    <property type="entry name" value="B3 DOMAIN-CONTAINING"/>
    <property type="match status" value="1"/>
</dbReference>
<dbReference type="Proteomes" id="UP000594263">
    <property type="component" value="Unplaced"/>
</dbReference>
<name>A0A7N0UY54_KALFE</name>
<evidence type="ECO:0000256" key="5">
    <source>
        <dbReference type="ARBA" id="ARBA00023242"/>
    </source>
</evidence>
<dbReference type="PROSITE" id="PS50863">
    <property type="entry name" value="B3"/>
    <property type="match status" value="1"/>
</dbReference>
<keyword evidence="2" id="KW-0805">Transcription regulation</keyword>
<dbReference type="GO" id="GO:0003677">
    <property type="term" value="F:DNA binding"/>
    <property type="evidence" value="ECO:0007669"/>
    <property type="project" value="UniProtKB-KW"/>
</dbReference>
<sequence length="85" mass="9637">MKFFRMIITADITARSSKLLKLPGEFVKRCGAINVPGNVRLQVPTGAKWRVEVKKCSEGVWLGRGWFKFAESFGIKYAGHFLVFD</sequence>
<dbReference type="Pfam" id="PF02362">
    <property type="entry name" value="B3"/>
    <property type="match status" value="1"/>
</dbReference>
<keyword evidence="5" id="KW-0539">Nucleus</keyword>
<keyword evidence="8" id="KW-1185">Reference proteome</keyword>
<evidence type="ECO:0000256" key="3">
    <source>
        <dbReference type="ARBA" id="ARBA00023125"/>
    </source>
</evidence>
<dbReference type="InterPro" id="IPR050655">
    <property type="entry name" value="Plant_B3_domain"/>
</dbReference>
<dbReference type="Gramene" id="Kaladp0091s0095.1.v1.1">
    <property type="protein sequence ID" value="Kaladp0091s0095.1.v1.1"/>
    <property type="gene ID" value="Kaladp0091s0095.v1.1"/>
</dbReference>
<dbReference type="GO" id="GO:0005634">
    <property type="term" value="C:nucleus"/>
    <property type="evidence" value="ECO:0007669"/>
    <property type="project" value="UniProtKB-SubCell"/>
</dbReference>
<dbReference type="AlphaFoldDB" id="A0A7N0UY54"/>
<dbReference type="InterPro" id="IPR015300">
    <property type="entry name" value="DNA-bd_pseudobarrel_sf"/>
</dbReference>
<dbReference type="CDD" id="cd10017">
    <property type="entry name" value="B3_DNA"/>
    <property type="match status" value="1"/>
</dbReference>
<evidence type="ECO:0000256" key="2">
    <source>
        <dbReference type="ARBA" id="ARBA00023015"/>
    </source>
</evidence>
<keyword evidence="3" id="KW-0238">DNA-binding</keyword>
<dbReference type="SUPFAM" id="SSF101936">
    <property type="entry name" value="DNA-binding pseudobarrel domain"/>
    <property type="match status" value="1"/>
</dbReference>
<organism evidence="7 8">
    <name type="scientific">Kalanchoe fedtschenkoi</name>
    <name type="common">Lavender scallops</name>
    <name type="synonym">South American air plant</name>
    <dbReference type="NCBI Taxonomy" id="63787"/>
    <lineage>
        <taxon>Eukaryota</taxon>
        <taxon>Viridiplantae</taxon>
        <taxon>Streptophyta</taxon>
        <taxon>Embryophyta</taxon>
        <taxon>Tracheophyta</taxon>
        <taxon>Spermatophyta</taxon>
        <taxon>Magnoliopsida</taxon>
        <taxon>eudicotyledons</taxon>
        <taxon>Gunneridae</taxon>
        <taxon>Pentapetalae</taxon>
        <taxon>Saxifragales</taxon>
        <taxon>Crassulaceae</taxon>
        <taxon>Kalanchoe</taxon>
    </lineage>
</organism>
<evidence type="ECO:0000313" key="7">
    <source>
        <dbReference type="EnsemblPlants" id="Kaladp0091s0095.1.v1.1"/>
    </source>
</evidence>
<evidence type="ECO:0000313" key="8">
    <source>
        <dbReference type="Proteomes" id="UP000594263"/>
    </source>
</evidence>
<accession>A0A7N0UY54</accession>
<feature type="domain" description="TF-B3" evidence="6">
    <location>
        <begin position="5"/>
        <end position="85"/>
    </location>
</feature>
<keyword evidence="4" id="KW-0804">Transcription</keyword>
<reference evidence="7" key="1">
    <citation type="submission" date="2021-01" db="UniProtKB">
        <authorList>
            <consortium name="EnsemblPlants"/>
        </authorList>
    </citation>
    <scope>IDENTIFICATION</scope>
</reference>